<feature type="transmembrane region" description="Helical" evidence="6">
    <location>
        <begin position="286"/>
        <end position="305"/>
    </location>
</feature>
<feature type="transmembrane region" description="Helical" evidence="6">
    <location>
        <begin position="381"/>
        <end position="404"/>
    </location>
</feature>
<evidence type="ECO:0000256" key="3">
    <source>
        <dbReference type="ARBA" id="ARBA00022692"/>
    </source>
</evidence>
<feature type="transmembrane region" description="Helical" evidence="6">
    <location>
        <begin position="21"/>
        <end position="43"/>
    </location>
</feature>
<comment type="caution">
    <text evidence="9">The sequence shown here is derived from an EMBL/GenBank/DDBJ whole genome shotgun (WGS) entry which is preliminary data.</text>
</comment>
<dbReference type="Pfam" id="PF02687">
    <property type="entry name" value="FtsX"/>
    <property type="match status" value="2"/>
</dbReference>
<accession>A0A916N542</accession>
<comment type="subcellular location">
    <subcellularLocation>
        <location evidence="1">Cell membrane</location>
        <topology evidence="1">Multi-pass membrane protein</topology>
    </subcellularLocation>
</comment>
<dbReference type="AlphaFoldDB" id="A0A916N542"/>
<evidence type="ECO:0000256" key="1">
    <source>
        <dbReference type="ARBA" id="ARBA00004651"/>
    </source>
</evidence>
<dbReference type="GO" id="GO:0022857">
    <property type="term" value="F:transmembrane transporter activity"/>
    <property type="evidence" value="ECO:0007669"/>
    <property type="project" value="TreeGrafter"/>
</dbReference>
<keyword evidence="4 6" id="KW-1133">Transmembrane helix</keyword>
<keyword evidence="2" id="KW-1003">Cell membrane</keyword>
<evidence type="ECO:0000259" key="8">
    <source>
        <dbReference type="Pfam" id="PF12704"/>
    </source>
</evidence>
<dbReference type="PANTHER" id="PTHR30572:SF18">
    <property type="entry name" value="ABC-TYPE MACROLIDE FAMILY EXPORT SYSTEM PERMEASE COMPONENT 2"/>
    <property type="match status" value="1"/>
</dbReference>
<reference evidence="9" key="1">
    <citation type="submission" date="2021-04" db="EMBL/GenBank/DDBJ databases">
        <authorList>
            <person name="Rodrigo-Torres L."/>
            <person name="Arahal R. D."/>
            <person name="Lucena T."/>
        </authorList>
    </citation>
    <scope>NUCLEOTIDE SEQUENCE</scope>
    <source>
        <strain evidence="9">CECT 9275</strain>
    </source>
</reference>
<evidence type="ECO:0008006" key="11">
    <source>
        <dbReference type="Google" id="ProtNLM"/>
    </source>
</evidence>
<evidence type="ECO:0000256" key="4">
    <source>
        <dbReference type="ARBA" id="ARBA00022989"/>
    </source>
</evidence>
<organism evidence="9 10">
    <name type="scientific">Dyadobacter helix</name>
    <dbReference type="NCBI Taxonomy" id="2822344"/>
    <lineage>
        <taxon>Bacteria</taxon>
        <taxon>Pseudomonadati</taxon>
        <taxon>Bacteroidota</taxon>
        <taxon>Cytophagia</taxon>
        <taxon>Cytophagales</taxon>
        <taxon>Spirosomataceae</taxon>
        <taxon>Dyadobacter</taxon>
    </lineage>
</organism>
<evidence type="ECO:0000259" key="7">
    <source>
        <dbReference type="Pfam" id="PF02687"/>
    </source>
</evidence>
<protein>
    <recommendedName>
        <fullName evidence="11">ABC transport system permease protein</fullName>
    </recommendedName>
</protein>
<evidence type="ECO:0000256" key="6">
    <source>
        <dbReference type="SAM" id="Phobius"/>
    </source>
</evidence>
<dbReference type="InterPro" id="IPR050250">
    <property type="entry name" value="Macrolide_Exporter_MacB"/>
</dbReference>
<gene>
    <name evidence="9" type="ORF">DYBT9275_03156</name>
</gene>
<dbReference type="EMBL" id="CAJRAF010000002">
    <property type="protein sequence ID" value="CAG5003452.1"/>
    <property type="molecule type" value="Genomic_DNA"/>
</dbReference>
<feature type="transmembrane region" description="Helical" evidence="6">
    <location>
        <begin position="424"/>
        <end position="445"/>
    </location>
</feature>
<dbReference type="InterPro" id="IPR003838">
    <property type="entry name" value="ABC3_permease_C"/>
</dbReference>
<sequence>MLKNYLKVAIRNIWKNRVFSVINIVGLSVGMATCMVIMLFVLYERSFDTMHAKNLYRLNEIQTFEGSVNPQRVALSMPPMAPTLQREYPEILNATRVNYIHKAPIAYQGKLTELPSLFCVDTSFLEMFNFILLKGDTKTVFKDPNSIVLSEESAKRMFGDENPVGKIVSYYRHDTLSFRVTGITASVPAHSHMQFDGLVLLDRTADPKGMNRWDGNWLTTYLELDQNVDIASLEAKFPAYLRKYMGDNSRHYQLFLQPLVAIHAGSGDIMHDYINFQKFDQNHTDVFWVIAIIVLVIACVNFMNLSTAHSTGRTKEVGVRKSIGAKRFQLATQFLGESVLLAVIAFALALVLTRFSVLYAVQLSGRKLDPDVYNNPGLMALLLGGSVLIGIISGLYPAVFLSSFETIKVLKGTLRVGKSNLRNVLVVLQFGCAVCLIIAAVFAVLQLRYMREMNPGFEKEQVVVIPLGTTSWQKYTSLKQEFLSSPYIEAVTASRQRLGNNLNQTGIEFKGKGALKEMSASHVVVDPDYLSLYKIKLVAGRNFRDDAADNGTAYIVNETLARTMLKDEPGMTMEDLLGKRFGFDSLGTIVGICKDFNFNSAHHTIETLFLYNQKGWAFREFSVRIKGKYTQQALAALQSAWESQLKGQPFTYSFLDEHFEELYSADDQVSRIVSILAVLAIFIACLGLFGLASYSTERRAKEIGLRKVLGASVSGIVTMLCRDFLRLVLIGIVMATPVAWWLVNAWLKDFAYRVDIVWWVFTSTAGMALGVAFLTISFQSIKAAIANPVESLKEE</sequence>
<dbReference type="PANTHER" id="PTHR30572">
    <property type="entry name" value="MEMBRANE COMPONENT OF TRANSPORTER-RELATED"/>
    <property type="match status" value="1"/>
</dbReference>
<feature type="domain" description="MacB-like periplasmic core" evidence="8">
    <location>
        <begin position="438"/>
        <end position="600"/>
    </location>
</feature>
<feature type="transmembrane region" description="Helical" evidence="6">
    <location>
        <begin position="756"/>
        <end position="776"/>
    </location>
</feature>
<name>A0A916N542_9BACT</name>
<keyword evidence="10" id="KW-1185">Reference proteome</keyword>
<feature type="transmembrane region" description="Helical" evidence="6">
    <location>
        <begin position="672"/>
        <end position="692"/>
    </location>
</feature>
<dbReference type="InterPro" id="IPR025857">
    <property type="entry name" value="MacB_PCD"/>
</dbReference>
<evidence type="ECO:0000313" key="10">
    <source>
        <dbReference type="Proteomes" id="UP000680038"/>
    </source>
</evidence>
<feature type="transmembrane region" description="Helical" evidence="6">
    <location>
        <begin position="724"/>
        <end position="744"/>
    </location>
</feature>
<evidence type="ECO:0000256" key="5">
    <source>
        <dbReference type="ARBA" id="ARBA00023136"/>
    </source>
</evidence>
<keyword evidence="3 6" id="KW-0812">Transmembrane</keyword>
<evidence type="ECO:0000256" key="2">
    <source>
        <dbReference type="ARBA" id="ARBA00022475"/>
    </source>
</evidence>
<feature type="domain" description="ABC3 transporter permease C-terminal" evidence="7">
    <location>
        <begin position="289"/>
        <end position="403"/>
    </location>
</feature>
<dbReference type="Pfam" id="PF12704">
    <property type="entry name" value="MacB_PCD"/>
    <property type="match status" value="2"/>
</dbReference>
<evidence type="ECO:0000313" key="9">
    <source>
        <dbReference type="EMBL" id="CAG5003452.1"/>
    </source>
</evidence>
<keyword evidence="5 6" id="KW-0472">Membrane</keyword>
<feature type="domain" description="MacB-like periplasmic core" evidence="8">
    <location>
        <begin position="20"/>
        <end position="237"/>
    </location>
</feature>
<feature type="transmembrane region" description="Helical" evidence="6">
    <location>
        <begin position="339"/>
        <end position="361"/>
    </location>
</feature>
<feature type="domain" description="ABC3 transporter permease C-terminal" evidence="7">
    <location>
        <begin position="675"/>
        <end position="788"/>
    </location>
</feature>
<dbReference type="Proteomes" id="UP000680038">
    <property type="component" value="Unassembled WGS sequence"/>
</dbReference>
<dbReference type="GO" id="GO:0005886">
    <property type="term" value="C:plasma membrane"/>
    <property type="evidence" value="ECO:0007669"/>
    <property type="project" value="UniProtKB-SubCell"/>
</dbReference>
<dbReference type="RefSeq" id="WP_215239693.1">
    <property type="nucleotide sequence ID" value="NZ_CAJRAF010000002.1"/>
</dbReference>
<proteinExistence type="predicted"/>